<keyword evidence="3" id="KW-0418">Kinase</keyword>
<dbReference type="Gene3D" id="3.40.50.300">
    <property type="entry name" value="P-loop containing nucleotide triphosphate hydrolases"/>
    <property type="match status" value="1"/>
</dbReference>
<dbReference type="PANTHER" id="PTHR10695:SF46">
    <property type="entry name" value="BIFUNCTIONAL COENZYME A SYNTHASE-RELATED"/>
    <property type="match status" value="1"/>
</dbReference>
<evidence type="ECO:0000256" key="1">
    <source>
        <dbReference type="ARBA" id="ARBA00022741"/>
    </source>
</evidence>
<keyword evidence="2" id="KW-0067">ATP-binding</keyword>
<dbReference type="GO" id="GO:0015937">
    <property type="term" value="P:coenzyme A biosynthetic process"/>
    <property type="evidence" value="ECO:0007669"/>
    <property type="project" value="InterPro"/>
</dbReference>
<protein>
    <submittedName>
        <fullName evidence="3">Dephospho-CoA kinase</fullName>
        <ecNumber evidence="3">2.7.1.24</ecNumber>
    </submittedName>
</protein>
<proteinExistence type="predicted"/>
<dbReference type="EC" id="2.7.1.24" evidence="3"/>
<dbReference type="HOGENOM" id="CLU_1783112_0_0_11"/>
<dbReference type="Proteomes" id="UP000003773">
    <property type="component" value="Unassembled WGS sequence"/>
</dbReference>
<dbReference type="PROSITE" id="PS51219">
    <property type="entry name" value="DPCK"/>
    <property type="match status" value="1"/>
</dbReference>
<evidence type="ECO:0000313" key="3">
    <source>
        <dbReference type="EMBL" id="EDN83053.1"/>
    </source>
</evidence>
<keyword evidence="1" id="KW-0547">Nucleotide-binding</keyword>
<name>A7A665_BIFAD</name>
<gene>
    <name evidence="3" type="ORF">BIFADO_01345</name>
</gene>
<dbReference type="Pfam" id="PF01121">
    <property type="entry name" value="CoaE"/>
    <property type="match status" value="1"/>
</dbReference>
<dbReference type="SUPFAM" id="SSF52540">
    <property type="entry name" value="P-loop containing nucleoside triphosphate hydrolases"/>
    <property type="match status" value="1"/>
</dbReference>
<dbReference type="PANTHER" id="PTHR10695">
    <property type="entry name" value="DEPHOSPHO-COA KINASE-RELATED"/>
    <property type="match status" value="1"/>
</dbReference>
<dbReference type="CDD" id="cd02022">
    <property type="entry name" value="DPCK"/>
    <property type="match status" value="1"/>
</dbReference>
<dbReference type="AlphaFoldDB" id="A7A665"/>
<evidence type="ECO:0000313" key="4">
    <source>
        <dbReference type="Proteomes" id="UP000003773"/>
    </source>
</evidence>
<evidence type="ECO:0000256" key="2">
    <source>
        <dbReference type="ARBA" id="ARBA00022840"/>
    </source>
</evidence>
<dbReference type="GO" id="GO:0005524">
    <property type="term" value="F:ATP binding"/>
    <property type="evidence" value="ECO:0007669"/>
    <property type="project" value="UniProtKB-KW"/>
</dbReference>
<comment type="caution">
    <text evidence="3">The sequence shown here is derived from an EMBL/GenBank/DDBJ whole genome shotgun (WGS) entry which is preliminary data.</text>
</comment>
<dbReference type="InterPro" id="IPR001977">
    <property type="entry name" value="Depp_CoAkinase"/>
</dbReference>
<keyword evidence="3" id="KW-0808">Transferase</keyword>
<dbReference type="EMBL" id="AAXD02000028">
    <property type="protein sequence ID" value="EDN83053.1"/>
    <property type="molecule type" value="Genomic_DNA"/>
</dbReference>
<organism evidence="3 4">
    <name type="scientific">Bifidobacterium adolescentis L2-32</name>
    <dbReference type="NCBI Taxonomy" id="411481"/>
    <lineage>
        <taxon>Bacteria</taxon>
        <taxon>Bacillati</taxon>
        <taxon>Actinomycetota</taxon>
        <taxon>Actinomycetes</taxon>
        <taxon>Bifidobacteriales</taxon>
        <taxon>Bifidobacteriaceae</taxon>
        <taxon>Bifidobacterium</taxon>
    </lineage>
</organism>
<sequence>MSEHVFSDPNAESERRILDDIEHPLIYDLALSEERQAVEKNPDAVVVHDIPLLAEVIDDIPMRFDHIVTVEAPEQTRVERMMRTRGMSEAQAKARIAHQPTRAARESIADAVIDSSQDVEHMFDCVDRLMEQWRKEARRNHGIQH</sequence>
<dbReference type="GO" id="GO:0004140">
    <property type="term" value="F:dephospho-CoA kinase activity"/>
    <property type="evidence" value="ECO:0007669"/>
    <property type="project" value="UniProtKB-EC"/>
</dbReference>
<accession>A7A665</accession>
<reference evidence="3 4" key="2">
    <citation type="submission" date="2007-05" db="EMBL/GenBank/DDBJ databases">
        <title>Draft genome sequence of Bifidobacterium adolescentis (L2-32).</title>
        <authorList>
            <person name="Sudarsanam P."/>
            <person name="Ley R."/>
            <person name="Guruge J."/>
            <person name="Turnbaugh P.J."/>
            <person name="Mahowald M."/>
            <person name="Liep D."/>
            <person name="Gordon J."/>
        </authorList>
    </citation>
    <scope>NUCLEOTIDE SEQUENCE [LARGE SCALE GENOMIC DNA]</scope>
    <source>
        <strain evidence="3 4">L2-32</strain>
    </source>
</reference>
<reference evidence="3 4" key="1">
    <citation type="submission" date="2007-04" db="EMBL/GenBank/DDBJ databases">
        <authorList>
            <person name="Fulton L."/>
            <person name="Clifton S."/>
            <person name="Fulton B."/>
            <person name="Xu J."/>
            <person name="Minx P."/>
            <person name="Pepin K.H."/>
            <person name="Johnson M."/>
            <person name="Thiruvilangam P."/>
            <person name="Bhonagiri V."/>
            <person name="Nash W.E."/>
            <person name="Mardis E.R."/>
            <person name="Wilson R.K."/>
        </authorList>
    </citation>
    <scope>NUCLEOTIDE SEQUENCE [LARGE SCALE GENOMIC DNA]</scope>
    <source>
        <strain evidence="3 4">L2-32</strain>
    </source>
</reference>
<dbReference type="InterPro" id="IPR027417">
    <property type="entry name" value="P-loop_NTPase"/>
</dbReference>